<dbReference type="PANTHER" id="PTHR24099">
    <property type="entry name" value="E3 UBIQUITIN-PROTEIN LIGASE TRIM36-RELATED"/>
    <property type="match status" value="1"/>
</dbReference>
<dbReference type="FunFam" id="2.60.40.10:FF:000178">
    <property type="entry name" value="E3 ubiquitin-protein ligase TRIM9 isoform X1"/>
    <property type="match status" value="1"/>
</dbReference>
<feature type="domain" description="Fibronectin type-III" evidence="1">
    <location>
        <begin position="42"/>
        <end position="135"/>
    </location>
</feature>
<dbReference type="InterPro" id="IPR003961">
    <property type="entry name" value="FN3_dom"/>
</dbReference>
<protein>
    <submittedName>
        <fullName evidence="4">Fibronectin type-III domain-containing protein</fullName>
    </submittedName>
</protein>
<dbReference type="Gene3D" id="2.60.40.10">
    <property type="entry name" value="Immunoglobulins"/>
    <property type="match status" value="1"/>
</dbReference>
<dbReference type="WBParaSite" id="HDID_0000794001-mRNA-1">
    <property type="protein sequence ID" value="HDID_0000794001-mRNA-1"/>
    <property type="gene ID" value="HDID_0000794001"/>
</dbReference>
<evidence type="ECO:0000313" key="3">
    <source>
        <dbReference type="Proteomes" id="UP000274504"/>
    </source>
</evidence>
<proteinExistence type="predicted"/>
<dbReference type="InterPro" id="IPR036116">
    <property type="entry name" value="FN3_sf"/>
</dbReference>
<evidence type="ECO:0000313" key="2">
    <source>
        <dbReference type="EMBL" id="VDL60256.1"/>
    </source>
</evidence>
<evidence type="ECO:0000313" key="4">
    <source>
        <dbReference type="WBParaSite" id="HDID_0000794001-mRNA-1"/>
    </source>
</evidence>
<dbReference type="OrthoDB" id="295536at2759"/>
<reference evidence="4" key="1">
    <citation type="submission" date="2016-04" db="UniProtKB">
        <authorList>
            <consortium name="WormBaseParasite"/>
        </authorList>
    </citation>
    <scope>IDENTIFICATION</scope>
</reference>
<dbReference type="STRING" id="6216.A0A158QEU9"/>
<dbReference type="EMBL" id="UYSG01011000">
    <property type="protein sequence ID" value="VDL60256.1"/>
    <property type="molecule type" value="Genomic_DNA"/>
</dbReference>
<dbReference type="InterPro" id="IPR043136">
    <property type="entry name" value="B30.2/SPRY_sf"/>
</dbReference>
<dbReference type="AlphaFoldDB" id="A0A158QEU9"/>
<dbReference type="PROSITE" id="PS50853">
    <property type="entry name" value="FN3"/>
    <property type="match status" value="1"/>
</dbReference>
<name>A0A158QEU9_HYMDI</name>
<dbReference type="Proteomes" id="UP000274504">
    <property type="component" value="Unassembled WGS sequence"/>
</dbReference>
<dbReference type="InterPro" id="IPR013783">
    <property type="entry name" value="Ig-like_fold"/>
</dbReference>
<dbReference type="SUPFAM" id="SSF49265">
    <property type="entry name" value="Fibronectin type III"/>
    <property type="match status" value="1"/>
</dbReference>
<gene>
    <name evidence="2" type="ORF">HDID_LOCUS7938</name>
</gene>
<dbReference type="Gene3D" id="2.60.120.920">
    <property type="match status" value="1"/>
</dbReference>
<sequence>MIYALTPYYQKENLTDKEKASSQQKRVPELWNINVSLHFTLVPNPPVFRAEECLSEGNIITLVWQPCPGIGIDYYTLEIDDGVGGNFRKVYRGIETMCTIEGLHFKSMYRARVKAHNQSGYSAYSDRLVIQTSAQSWFHMDAARSSTSGLQFSNSNRSVTCQSMEDCVALASTGLSRGVHYWEFLIDRLDPGGQPSFGIAKNDCNKEAMLGMDRLTCQHHGRIALVNDDVI</sequence>
<dbReference type="SMART" id="SM00060">
    <property type="entry name" value="FN3"/>
    <property type="match status" value="1"/>
</dbReference>
<dbReference type="InterPro" id="IPR013320">
    <property type="entry name" value="ConA-like_dom_sf"/>
</dbReference>
<evidence type="ECO:0000259" key="1">
    <source>
        <dbReference type="PROSITE" id="PS50853"/>
    </source>
</evidence>
<dbReference type="GO" id="GO:0043005">
    <property type="term" value="C:neuron projection"/>
    <property type="evidence" value="ECO:0007669"/>
    <property type="project" value="TreeGrafter"/>
</dbReference>
<dbReference type="InterPro" id="IPR050617">
    <property type="entry name" value="E3_ligase_FN3/SPRY"/>
</dbReference>
<organism evidence="4">
    <name type="scientific">Hymenolepis diminuta</name>
    <name type="common">Rat tapeworm</name>
    <dbReference type="NCBI Taxonomy" id="6216"/>
    <lineage>
        <taxon>Eukaryota</taxon>
        <taxon>Metazoa</taxon>
        <taxon>Spiralia</taxon>
        <taxon>Lophotrochozoa</taxon>
        <taxon>Platyhelminthes</taxon>
        <taxon>Cestoda</taxon>
        <taxon>Eucestoda</taxon>
        <taxon>Cyclophyllidea</taxon>
        <taxon>Hymenolepididae</taxon>
        <taxon>Hymenolepis</taxon>
    </lineage>
</organism>
<dbReference type="GO" id="GO:0007411">
    <property type="term" value="P:axon guidance"/>
    <property type="evidence" value="ECO:0007669"/>
    <property type="project" value="TreeGrafter"/>
</dbReference>
<dbReference type="CDD" id="cd00063">
    <property type="entry name" value="FN3"/>
    <property type="match status" value="1"/>
</dbReference>
<dbReference type="PANTHER" id="PTHR24099:SF15">
    <property type="entry name" value="E3 UBIQUITIN-PROTEIN LIGASE TRIM9"/>
    <property type="match status" value="1"/>
</dbReference>
<dbReference type="SUPFAM" id="SSF49899">
    <property type="entry name" value="Concanavalin A-like lectins/glucanases"/>
    <property type="match status" value="1"/>
</dbReference>
<reference evidence="2 3" key="2">
    <citation type="submission" date="2018-11" db="EMBL/GenBank/DDBJ databases">
        <authorList>
            <consortium name="Pathogen Informatics"/>
        </authorList>
    </citation>
    <scope>NUCLEOTIDE SEQUENCE [LARGE SCALE GENOMIC DNA]</scope>
</reference>
<accession>A0A158QEU9</accession>